<dbReference type="EMBL" id="JAGGMB010000003">
    <property type="protein sequence ID" value="MBP2077194.1"/>
    <property type="molecule type" value="Genomic_DNA"/>
</dbReference>
<proteinExistence type="predicted"/>
<name>A0A9X0YR70_9BACI</name>
<sequence>MAGRKLIWIVTVLSLLIITVLIIVFALNGTENSMNQLWNDRLLMSETVVY</sequence>
<keyword evidence="1" id="KW-0812">Transmembrane</keyword>
<feature type="transmembrane region" description="Helical" evidence="1">
    <location>
        <begin position="6"/>
        <end position="27"/>
    </location>
</feature>
<dbReference type="Proteomes" id="UP001138793">
    <property type="component" value="Unassembled WGS sequence"/>
</dbReference>
<keyword evidence="1" id="KW-1133">Transmembrane helix</keyword>
<evidence type="ECO:0000313" key="2">
    <source>
        <dbReference type="EMBL" id="MBP2077194.1"/>
    </source>
</evidence>
<evidence type="ECO:0000256" key="1">
    <source>
        <dbReference type="SAM" id="Phobius"/>
    </source>
</evidence>
<comment type="caution">
    <text evidence="2">The sequence shown here is derived from an EMBL/GenBank/DDBJ whole genome shotgun (WGS) entry which is preliminary data.</text>
</comment>
<reference evidence="2" key="1">
    <citation type="submission" date="2021-03" db="EMBL/GenBank/DDBJ databases">
        <title>Genomic Encyclopedia of Type Strains, Phase IV (KMG-IV): sequencing the most valuable type-strain genomes for metagenomic binning, comparative biology and taxonomic classification.</title>
        <authorList>
            <person name="Goeker M."/>
        </authorList>
    </citation>
    <scope>NUCLEOTIDE SEQUENCE</scope>
    <source>
        <strain evidence="2">DSM 107338</strain>
    </source>
</reference>
<gene>
    <name evidence="2" type="ORF">J2Z64_001425</name>
</gene>
<keyword evidence="1" id="KW-0472">Membrane</keyword>
<protein>
    <submittedName>
        <fullName evidence="2">Uncharacterized protein</fullName>
    </submittedName>
</protein>
<dbReference type="RefSeq" id="WP_187773643.1">
    <property type="nucleotide sequence ID" value="NZ_JAGGMB010000003.1"/>
</dbReference>
<dbReference type="AlphaFoldDB" id="A0A9X0YR70"/>
<accession>A0A9X0YR70</accession>
<keyword evidence="3" id="KW-1185">Reference proteome</keyword>
<organism evidence="2 3">
    <name type="scientific">Oceanobacillus polygoni</name>
    <dbReference type="NCBI Taxonomy" id="1235259"/>
    <lineage>
        <taxon>Bacteria</taxon>
        <taxon>Bacillati</taxon>
        <taxon>Bacillota</taxon>
        <taxon>Bacilli</taxon>
        <taxon>Bacillales</taxon>
        <taxon>Bacillaceae</taxon>
        <taxon>Oceanobacillus</taxon>
    </lineage>
</organism>
<evidence type="ECO:0000313" key="3">
    <source>
        <dbReference type="Proteomes" id="UP001138793"/>
    </source>
</evidence>